<comment type="caution">
    <text evidence="2">The sequence shown here is derived from an EMBL/GenBank/DDBJ whole genome shotgun (WGS) entry which is preliminary data.</text>
</comment>
<sequence>MSPKARQRWITQNSRAVLKDRKGWLATSQPLTCFTPITSLIPTFTEPVLSYAKVKYRKSVTRNVAPSLSGAREKRALRCRRPSRQLFKRRTGGRSLFFGQTHPRQAVSQPAGTRATRAASVCD</sequence>
<proteinExistence type="predicted"/>
<gene>
    <name evidence="2" type="ORF">EVAR_36245_1</name>
</gene>
<accession>A0A4C1WXX4</accession>
<dbReference type="EMBL" id="BGZK01000671">
    <property type="protein sequence ID" value="GBP55522.1"/>
    <property type="molecule type" value="Genomic_DNA"/>
</dbReference>
<evidence type="ECO:0000313" key="2">
    <source>
        <dbReference type="EMBL" id="GBP55522.1"/>
    </source>
</evidence>
<keyword evidence="3" id="KW-1185">Reference proteome</keyword>
<dbReference type="AlphaFoldDB" id="A0A4C1WXX4"/>
<organism evidence="2 3">
    <name type="scientific">Eumeta variegata</name>
    <name type="common">Bagworm moth</name>
    <name type="synonym">Eumeta japonica</name>
    <dbReference type="NCBI Taxonomy" id="151549"/>
    <lineage>
        <taxon>Eukaryota</taxon>
        <taxon>Metazoa</taxon>
        <taxon>Ecdysozoa</taxon>
        <taxon>Arthropoda</taxon>
        <taxon>Hexapoda</taxon>
        <taxon>Insecta</taxon>
        <taxon>Pterygota</taxon>
        <taxon>Neoptera</taxon>
        <taxon>Endopterygota</taxon>
        <taxon>Lepidoptera</taxon>
        <taxon>Glossata</taxon>
        <taxon>Ditrysia</taxon>
        <taxon>Tineoidea</taxon>
        <taxon>Psychidae</taxon>
        <taxon>Oiketicinae</taxon>
        <taxon>Eumeta</taxon>
    </lineage>
</organism>
<evidence type="ECO:0000256" key="1">
    <source>
        <dbReference type="SAM" id="MobiDB-lite"/>
    </source>
</evidence>
<protein>
    <submittedName>
        <fullName evidence="2">Uncharacterized protein</fullName>
    </submittedName>
</protein>
<name>A0A4C1WXX4_EUMVA</name>
<feature type="region of interest" description="Disordered" evidence="1">
    <location>
        <begin position="92"/>
        <end position="123"/>
    </location>
</feature>
<evidence type="ECO:0000313" key="3">
    <source>
        <dbReference type="Proteomes" id="UP000299102"/>
    </source>
</evidence>
<feature type="compositionally biased region" description="Polar residues" evidence="1">
    <location>
        <begin position="102"/>
        <end position="111"/>
    </location>
</feature>
<dbReference type="Proteomes" id="UP000299102">
    <property type="component" value="Unassembled WGS sequence"/>
</dbReference>
<reference evidence="2 3" key="1">
    <citation type="journal article" date="2019" name="Commun. Biol.">
        <title>The bagworm genome reveals a unique fibroin gene that provides high tensile strength.</title>
        <authorList>
            <person name="Kono N."/>
            <person name="Nakamura H."/>
            <person name="Ohtoshi R."/>
            <person name="Tomita M."/>
            <person name="Numata K."/>
            <person name="Arakawa K."/>
        </authorList>
    </citation>
    <scope>NUCLEOTIDE SEQUENCE [LARGE SCALE GENOMIC DNA]</scope>
</reference>